<dbReference type="InterPro" id="IPR047871">
    <property type="entry name" value="K_chnl_Slo-like"/>
</dbReference>
<evidence type="ECO:0000256" key="7">
    <source>
        <dbReference type="ARBA" id="ARBA00022989"/>
    </source>
</evidence>
<evidence type="ECO:0000256" key="4">
    <source>
        <dbReference type="ARBA" id="ARBA00022692"/>
    </source>
</evidence>
<evidence type="ECO:0000313" key="16">
    <source>
        <dbReference type="Proteomes" id="UP001054902"/>
    </source>
</evidence>
<evidence type="ECO:0000259" key="14">
    <source>
        <dbReference type="Pfam" id="PF00520"/>
    </source>
</evidence>
<feature type="transmembrane region" description="Helical" evidence="12">
    <location>
        <begin position="192"/>
        <end position="212"/>
    </location>
</feature>
<gene>
    <name evidence="15" type="ORF">CTEN210_15863</name>
</gene>
<comment type="caution">
    <text evidence="15">The sequence shown here is derived from an EMBL/GenBank/DDBJ whole genome shotgun (WGS) entry which is preliminary data.</text>
</comment>
<keyword evidence="5" id="KW-0631">Potassium channel</keyword>
<evidence type="ECO:0000256" key="6">
    <source>
        <dbReference type="ARBA" id="ARBA00022958"/>
    </source>
</evidence>
<dbReference type="Gene3D" id="1.10.287.70">
    <property type="match status" value="1"/>
</dbReference>
<dbReference type="EMBL" id="BLLK01000062">
    <property type="protein sequence ID" value="GFH59387.1"/>
    <property type="molecule type" value="Genomic_DNA"/>
</dbReference>
<feature type="transmembrane region" description="Helical" evidence="12">
    <location>
        <begin position="283"/>
        <end position="299"/>
    </location>
</feature>
<feature type="transmembrane region" description="Helical" evidence="12">
    <location>
        <begin position="251"/>
        <end position="271"/>
    </location>
</feature>
<organism evidence="15 16">
    <name type="scientific">Chaetoceros tenuissimus</name>
    <dbReference type="NCBI Taxonomy" id="426638"/>
    <lineage>
        <taxon>Eukaryota</taxon>
        <taxon>Sar</taxon>
        <taxon>Stramenopiles</taxon>
        <taxon>Ochrophyta</taxon>
        <taxon>Bacillariophyta</taxon>
        <taxon>Coscinodiscophyceae</taxon>
        <taxon>Chaetocerotophycidae</taxon>
        <taxon>Chaetocerotales</taxon>
        <taxon>Chaetocerotaceae</taxon>
        <taxon>Chaetoceros</taxon>
    </lineage>
</organism>
<evidence type="ECO:0000256" key="11">
    <source>
        <dbReference type="SAM" id="Coils"/>
    </source>
</evidence>
<feature type="chain" id="PRO_5041901062" description="Ion transport domain-containing protein" evidence="13">
    <location>
        <begin position="18"/>
        <end position="393"/>
    </location>
</feature>
<feature type="transmembrane region" description="Helical" evidence="12">
    <location>
        <begin position="311"/>
        <end position="332"/>
    </location>
</feature>
<keyword evidence="4 12" id="KW-0812">Transmembrane</keyword>
<dbReference type="PANTHER" id="PTHR10027">
    <property type="entry name" value="CALCIUM-ACTIVATED POTASSIUM CHANNEL ALPHA CHAIN"/>
    <property type="match status" value="1"/>
</dbReference>
<evidence type="ECO:0000256" key="5">
    <source>
        <dbReference type="ARBA" id="ARBA00022826"/>
    </source>
</evidence>
<dbReference type="Gene3D" id="1.20.120.350">
    <property type="entry name" value="Voltage-gated potassium channels. Chain C"/>
    <property type="match status" value="1"/>
</dbReference>
<evidence type="ECO:0000256" key="3">
    <source>
        <dbReference type="ARBA" id="ARBA00022538"/>
    </source>
</evidence>
<comment type="subcellular location">
    <subcellularLocation>
        <location evidence="1">Membrane</location>
        <topology evidence="1">Multi-pass membrane protein</topology>
    </subcellularLocation>
</comment>
<evidence type="ECO:0000256" key="2">
    <source>
        <dbReference type="ARBA" id="ARBA00022448"/>
    </source>
</evidence>
<sequence length="393" mass="43364">MFHISIQFLIILATVEAFTPSSRIYGQSVSSRYSLVRVQKPTLFSNSNIDQNEDIQVLLEEDDETCSIDNLDACFEDPDSIECSIENLDACTEVDETEGQAQSLRTFLAMPIIEVQLAFLVVLSSLFVGIGTLQSIPPVLADITKYGELSISAIFTLEYIARWKLNDFSLKYVVEPLAIIDLLAILPGIIKFAYIAGISVPSTLMGGALINLRLLRILRLQRVLVDYETFKKFELALGLPASDTRPYQLQLARVVISIFTLLSVTSGLIYSAEHNVNPDIPDYFTAVYFGIITLTTVGFGDIHPVTNIGRWIISGAIIVASGVIPAQAASLVEALLDRESEQNQGNTSSNNDASTTSIDATFDDRLSRIENKLEDTNARIDKLLQILESEKKI</sequence>
<dbReference type="PANTHER" id="PTHR10027:SF10">
    <property type="entry name" value="SLOWPOKE 2, ISOFORM D"/>
    <property type="match status" value="1"/>
</dbReference>
<dbReference type="PRINTS" id="PR00169">
    <property type="entry name" value="KCHANNEL"/>
</dbReference>
<keyword evidence="6" id="KW-0630">Potassium</keyword>
<proteinExistence type="predicted"/>
<name>A0AAD3HD26_9STRA</name>
<keyword evidence="10" id="KW-0407">Ion channel</keyword>
<keyword evidence="16" id="KW-1185">Reference proteome</keyword>
<keyword evidence="11" id="KW-0175">Coiled coil</keyword>
<evidence type="ECO:0000256" key="9">
    <source>
        <dbReference type="ARBA" id="ARBA00023136"/>
    </source>
</evidence>
<dbReference type="Pfam" id="PF00520">
    <property type="entry name" value="Ion_trans"/>
    <property type="match status" value="1"/>
</dbReference>
<keyword evidence="9 12" id="KW-0472">Membrane</keyword>
<protein>
    <recommendedName>
        <fullName evidence="14">Ion transport domain-containing protein</fullName>
    </recommendedName>
</protein>
<accession>A0AAD3HD26</accession>
<keyword evidence="3" id="KW-0633">Potassium transport</keyword>
<feature type="coiled-coil region" evidence="11">
    <location>
        <begin position="366"/>
        <end position="393"/>
    </location>
</feature>
<dbReference type="AlphaFoldDB" id="A0AAD3HD26"/>
<keyword evidence="2" id="KW-0813">Transport</keyword>
<evidence type="ECO:0000256" key="10">
    <source>
        <dbReference type="ARBA" id="ARBA00023303"/>
    </source>
</evidence>
<keyword evidence="13" id="KW-0732">Signal</keyword>
<keyword evidence="7 12" id="KW-1133">Transmembrane helix</keyword>
<reference evidence="15 16" key="1">
    <citation type="journal article" date="2021" name="Sci. Rep.">
        <title>The genome of the diatom Chaetoceros tenuissimus carries an ancient integrated fragment of an extant virus.</title>
        <authorList>
            <person name="Hongo Y."/>
            <person name="Kimura K."/>
            <person name="Takaki Y."/>
            <person name="Yoshida Y."/>
            <person name="Baba S."/>
            <person name="Kobayashi G."/>
            <person name="Nagasaki K."/>
            <person name="Hano T."/>
            <person name="Tomaru Y."/>
        </authorList>
    </citation>
    <scope>NUCLEOTIDE SEQUENCE [LARGE SCALE GENOMIC DNA]</scope>
    <source>
        <strain evidence="15 16">NIES-3715</strain>
    </source>
</reference>
<keyword evidence="8" id="KW-0406">Ion transport</keyword>
<evidence type="ECO:0000256" key="1">
    <source>
        <dbReference type="ARBA" id="ARBA00004141"/>
    </source>
</evidence>
<evidence type="ECO:0000313" key="15">
    <source>
        <dbReference type="EMBL" id="GFH59387.1"/>
    </source>
</evidence>
<feature type="signal peptide" evidence="13">
    <location>
        <begin position="1"/>
        <end position="17"/>
    </location>
</feature>
<feature type="domain" description="Ion transport" evidence="14">
    <location>
        <begin position="112"/>
        <end position="320"/>
    </location>
</feature>
<evidence type="ECO:0000256" key="8">
    <source>
        <dbReference type="ARBA" id="ARBA00023065"/>
    </source>
</evidence>
<dbReference type="InterPro" id="IPR027359">
    <property type="entry name" value="Volt_channel_dom_sf"/>
</dbReference>
<dbReference type="Proteomes" id="UP001054902">
    <property type="component" value="Unassembled WGS sequence"/>
</dbReference>
<dbReference type="GO" id="GO:0016020">
    <property type="term" value="C:membrane"/>
    <property type="evidence" value="ECO:0007669"/>
    <property type="project" value="UniProtKB-SubCell"/>
</dbReference>
<evidence type="ECO:0000256" key="12">
    <source>
        <dbReference type="SAM" id="Phobius"/>
    </source>
</evidence>
<dbReference type="SUPFAM" id="SSF81324">
    <property type="entry name" value="Voltage-gated potassium channels"/>
    <property type="match status" value="1"/>
</dbReference>
<dbReference type="InterPro" id="IPR005821">
    <property type="entry name" value="Ion_trans_dom"/>
</dbReference>
<evidence type="ECO:0000256" key="13">
    <source>
        <dbReference type="SAM" id="SignalP"/>
    </source>
</evidence>
<dbReference type="GO" id="GO:0005267">
    <property type="term" value="F:potassium channel activity"/>
    <property type="evidence" value="ECO:0007669"/>
    <property type="project" value="UniProtKB-KW"/>
</dbReference>